<proteinExistence type="inferred from homology"/>
<evidence type="ECO:0000259" key="7">
    <source>
        <dbReference type="PROSITE" id="PS52018"/>
    </source>
</evidence>
<evidence type="ECO:0000256" key="2">
    <source>
        <dbReference type="ARBA" id="ARBA00022676"/>
    </source>
</evidence>
<evidence type="ECO:0000256" key="3">
    <source>
        <dbReference type="ARBA" id="ARBA00022679"/>
    </source>
</evidence>
<organism evidence="8 9">
    <name type="scientific">Paraburkholderia fungorum</name>
    <dbReference type="NCBI Taxonomy" id="134537"/>
    <lineage>
        <taxon>Bacteria</taxon>
        <taxon>Pseudomonadati</taxon>
        <taxon>Pseudomonadota</taxon>
        <taxon>Betaproteobacteria</taxon>
        <taxon>Burkholderiales</taxon>
        <taxon>Burkholderiaceae</taxon>
        <taxon>Paraburkholderia</taxon>
    </lineage>
</organism>
<comment type="caution">
    <text evidence="8">The sequence shown here is derived from an EMBL/GenBank/DDBJ whole genome shotgun (WGS) entry which is preliminary data.</text>
</comment>
<dbReference type="Pfam" id="PF14487">
    <property type="entry name" value="DarT"/>
    <property type="match status" value="1"/>
</dbReference>
<evidence type="ECO:0000256" key="5">
    <source>
        <dbReference type="ARBA" id="ARBA00023125"/>
    </source>
</evidence>
<dbReference type="EMBL" id="JACIIK010000006">
    <property type="protein sequence ID" value="MBB6202536.1"/>
    <property type="molecule type" value="Genomic_DNA"/>
</dbReference>
<evidence type="ECO:0000313" key="8">
    <source>
        <dbReference type="EMBL" id="MBB6202536.1"/>
    </source>
</evidence>
<gene>
    <name evidence="8" type="ORF">GGD69_003404</name>
</gene>
<dbReference type="GO" id="GO:0003677">
    <property type="term" value="F:DNA binding"/>
    <property type="evidence" value="ECO:0007669"/>
    <property type="project" value="UniProtKB-UniRule"/>
</dbReference>
<dbReference type="Proteomes" id="UP000518681">
    <property type="component" value="Unassembled WGS sequence"/>
</dbReference>
<keyword evidence="5 6" id="KW-0238">DNA-binding</keyword>
<evidence type="ECO:0000256" key="6">
    <source>
        <dbReference type="PROSITE-ProRule" id="PRU01362"/>
    </source>
</evidence>
<dbReference type="GO" id="GO:0016757">
    <property type="term" value="F:glycosyltransferase activity"/>
    <property type="evidence" value="ECO:0007669"/>
    <property type="project" value="UniProtKB-KW"/>
</dbReference>
<reference evidence="8 9" key="1">
    <citation type="submission" date="2020-08" db="EMBL/GenBank/DDBJ databases">
        <title>Genomic Encyclopedia of Type Strains, Phase IV (KMG-V): Genome sequencing to study the core and pangenomes of soil and plant-associated prokaryotes.</title>
        <authorList>
            <person name="Whitman W."/>
        </authorList>
    </citation>
    <scope>NUCLEOTIDE SEQUENCE [LARGE SCALE GENOMIC DNA]</scope>
    <source>
        <strain evidence="8 9">SEMIA 4013</strain>
    </source>
</reference>
<dbReference type="AlphaFoldDB" id="A0AAW3UXP3"/>
<keyword evidence="3" id="KW-0808">Transferase</keyword>
<protein>
    <recommendedName>
        <fullName evidence="7">DarT domain-containing protein</fullName>
    </recommendedName>
</protein>
<dbReference type="PROSITE" id="PS52018">
    <property type="entry name" value="DART"/>
    <property type="match status" value="1"/>
</dbReference>
<evidence type="ECO:0000256" key="1">
    <source>
        <dbReference type="ARBA" id="ARBA00022649"/>
    </source>
</evidence>
<keyword evidence="1 6" id="KW-1277">Toxin-antitoxin system</keyword>
<name>A0AAW3UXP3_9BURK</name>
<dbReference type="RefSeq" id="WP_030100895.1">
    <property type="nucleotide sequence ID" value="NZ_CP099647.1"/>
</dbReference>
<sequence length="206" mass="23011">MANLIEDFAKERGIKYLMHFTKLENLGSIEQRGLVTRDVLVAEGNVAALNDKDRHDHTDAVCLSIGFPNYKMFWGLRQDNKGTDWVVVAVDVSALWQLPCAFCAANAANCHISAIPIEQRQTVEAFRGMYADYKTKVRAQLGIKDCYPTNPQAEVLMLKGVPRSYIPGVWVQSTTMQSSVRALHPGLQVALGSNLFSARPDYAHWK</sequence>
<evidence type="ECO:0000256" key="4">
    <source>
        <dbReference type="ARBA" id="ARBA00022695"/>
    </source>
</evidence>
<comment type="similarity">
    <text evidence="6">Belongs to the DarT ADP-ribosyltransferase family.</text>
</comment>
<accession>A0AAW3UXP3</accession>
<dbReference type="GO" id="GO:0016779">
    <property type="term" value="F:nucleotidyltransferase activity"/>
    <property type="evidence" value="ECO:0007669"/>
    <property type="project" value="UniProtKB-KW"/>
</dbReference>
<feature type="domain" description="DarT" evidence="7">
    <location>
        <begin position="15"/>
        <end position="203"/>
    </location>
</feature>
<keyword evidence="2" id="KW-0328">Glycosyltransferase</keyword>
<evidence type="ECO:0000313" key="9">
    <source>
        <dbReference type="Proteomes" id="UP000518681"/>
    </source>
</evidence>
<keyword evidence="4" id="KW-0548">Nucleotidyltransferase</keyword>
<dbReference type="InterPro" id="IPR029494">
    <property type="entry name" value="DarT"/>
</dbReference>
<comment type="caution">
    <text evidence="6">Lacks conserved residue(s) required for the propagation of feature annotation.</text>
</comment>